<evidence type="ECO:0000313" key="3">
    <source>
        <dbReference type="EMBL" id="QTN35410.1"/>
    </source>
</evidence>
<name>A0A975I6Y9_9RHOB</name>
<evidence type="ECO:0000259" key="2">
    <source>
        <dbReference type="Pfam" id="PF13116"/>
    </source>
</evidence>
<accession>A0A975I6Y9</accession>
<reference evidence="3" key="1">
    <citation type="submission" date="2020-07" db="EMBL/GenBank/DDBJ databases">
        <title>Genome sequences of bacteria associated with the marine, planktonic diatom Thalassiosira profunda strain ECT2AJA-044.</title>
        <authorList>
            <person name="Gargas C.B."/>
            <person name="Roberts W.R."/>
            <person name="Alverson A.J."/>
        </authorList>
    </citation>
    <scope>NUCLEOTIDE SEQUENCE</scope>
    <source>
        <strain evidence="3">ECT2AJA-044</strain>
    </source>
</reference>
<dbReference type="InterPro" id="IPR025263">
    <property type="entry name" value="YhdP_central"/>
</dbReference>
<feature type="domain" description="YhdP central" evidence="2">
    <location>
        <begin position="374"/>
        <end position="800"/>
    </location>
</feature>
<gene>
    <name evidence="3" type="ORF">HZ995_13115</name>
</gene>
<dbReference type="AlphaFoldDB" id="A0A975I6Y9"/>
<feature type="transmembrane region" description="Helical" evidence="1">
    <location>
        <begin position="20"/>
        <end position="40"/>
    </location>
</feature>
<protein>
    <recommendedName>
        <fullName evidence="2">YhdP central domain-containing protein</fullName>
    </recommendedName>
</protein>
<dbReference type="KEGG" id="cact:HZ995_13115"/>
<keyword evidence="1" id="KW-0812">Transmembrane</keyword>
<proteinExistence type="predicted"/>
<evidence type="ECO:0000313" key="4">
    <source>
        <dbReference type="Proteomes" id="UP000665026"/>
    </source>
</evidence>
<dbReference type="Proteomes" id="UP000665026">
    <property type="component" value="Chromosome"/>
</dbReference>
<keyword evidence="1" id="KW-1133">Transmembrane helix</keyword>
<dbReference type="RefSeq" id="WP_209356115.1">
    <property type="nucleotide sequence ID" value="NZ_CP060010.1"/>
</dbReference>
<keyword evidence="1" id="KW-0472">Membrane</keyword>
<organism evidence="3 4">
    <name type="scientific">Cognatishimia activa</name>
    <dbReference type="NCBI Taxonomy" id="1715691"/>
    <lineage>
        <taxon>Bacteria</taxon>
        <taxon>Pseudomonadati</taxon>
        <taxon>Pseudomonadota</taxon>
        <taxon>Alphaproteobacteria</taxon>
        <taxon>Rhodobacterales</taxon>
        <taxon>Paracoccaceae</taxon>
        <taxon>Cognatishimia</taxon>
    </lineage>
</organism>
<dbReference type="EMBL" id="CP060010">
    <property type="protein sequence ID" value="QTN35410.1"/>
    <property type="molecule type" value="Genomic_DNA"/>
</dbReference>
<dbReference type="Pfam" id="PF13116">
    <property type="entry name" value="YhdP"/>
    <property type="match status" value="1"/>
</dbReference>
<sequence length="1093" mass="116927">MPEQMTQPDPVKPKSRLRRVGLWSLGIVLVLGMGLGVLAVTSIGRTIHVAPWINAQLVTQLSGAVPGASVQFEGATLLIEDDLHPHVVFERLDLVPDDGGPVMSISEVEASLSYRKLLQGKIAPREIRMSGVILNATRADEGEVALAIDGGQGGAATSTSLGDIEREIDRLLQTSEFENLSRVSLDAITIQFDDQRAGRSWTVDGGSFLLTRDNKALRMTTNIALLGGRDYVSTLEFNFETELGQREAQFGVNFEDVPSTDIASQSPALTWLSILDAPISGAMRFEIDESGDLGPLNAALRISEGVLQPGGVVRPVPFKSAGTHFTYDPQSDAIEFTELVADSAWGQARAEGVAYLRDLQGGLPGALWGQFKFTDLSGNPAGLFGAPVSIDHAQADFRLDLTNFTIDVGEFLLKSEGQTAVAKGQFIPLVEGWKVSLNAQMAKVDAREVIRWWPENAQPKPRKWVDENILAGQLSDVNFALRAVPGAKPDIYLDFEFDEAEVRYAKTLPPVKKAKGRAVWVDNRFVVTAEGGEVAPGAGGVLDATGTSFVIPNTRIKQGPAEVWLKTRGTVTAALRLLDHKPLEVFSKAGLPVDLAEGEVEVDGRINLFLRKGLKPEEVNFDIAATARNVRSTQLVPDKQIAAPELSILATSQAVSVAGRGRIGSVPIEATWSTALGQENGGKSQLLGSVELNESTVDEFNLGLSREMLSGQGKAAIRIDFERNKLPEMQVTSDLRGLRMAIPTLGWSKPVSRAAELAVTVALDQPARVESLRMSAQGLEAQGNITLKPDGGMEVFTLDRLTVGNWFDGSAKLTGRPGQITPGIELTSGTLDLRKLPEASNAGGDRTPVLANLSRVRVSDTIDLTSFGGSFLAGGGMQGEFRARVNGGAAISGSLTPLGGRSAIRILSADAGNVLRSAEFLRNASGGTLQLDLNPLGKNEFDGRAIINDVRIQDAPAFAELLNAVSVVGLLDQMAGEGILFTDVESRFRIGPNRIAIAQGSAVGPSMGVSADGIYHTDTRSFDMQGVVSPIYVLNAIGRPIARKGEGLFGLNYTLRGPVEDLRISVNPLSVLTPGIFRNIFRRPPPSLDEASE</sequence>
<evidence type="ECO:0000256" key="1">
    <source>
        <dbReference type="SAM" id="Phobius"/>
    </source>
</evidence>